<keyword evidence="2" id="KW-0812">Transmembrane</keyword>
<organism evidence="3 4">
    <name type="scientific">Diversispora epigaea</name>
    <dbReference type="NCBI Taxonomy" id="1348612"/>
    <lineage>
        <taxon>Eukaryota</taxon>
        <taxon>Fungi</taxon>
        <taxon>Fungi incertae sedis</taxon>
        <taxon>Mucoromycota</taxon>
        <taxon>Glomeromycotina</taxon>
        <taxon>Glomeromycetes</taxon>
        <taxon>Diversisporales</taxon>
        <taxon>Diversisporaceae</taxon>
        <taxon>Diversispora</taxon>
    </lineage>
</organism>
<reference evidence="3 4" key="1">
    <citation type="submission" date="2018-08" db="EMBL/GenBank/DDBJ databases">
        <title>Genome and evolution of the arbuscular mycorrhizal fungus Diversispora epigaea (formerly Glomus versiforme) and its bacterial endosymbionts.</title>
        <authorList>
            <person name="Sun X."/>
            <person name="Fei Z."/>
            <person name="Harrison M."/>
        </authorList>
    </citation>
    <scope>NUCLEOTIDE SEQUENCE [LARGE SCALE GENOMIC DNA]</scope>
    <source>
        <strain evidence="3 4">IT104</strain>
    </source>
</reference>
<sequence length="94" mass="11313">MGTCKERLHNKKSIRCYDIIYIHIMSFVCLLIRKHQRREYRKSNSYNTNNNNNNNNNIDNNNNNTDLLNNALNEIKQLKTKFYESDIEREGFIN</sequence>
<accession>A0A397J4S4</accession>
<proteinExistence type="predicted"/>
<feature type="compositionally biased region" description="Low complexity" evidence="1">
    <location>
        <begin position="47"/>
        <end position="65"/>
    </location>
</feature>
<evidence type="ECO:0000313" key="3">
    <source>
        <dbReference type="EMBL" id="RHZ80224.1"/>
    </source>
</evidence>
<dbReference type="AlphaFoldDB" id="A0A397J4S4"/>
<keyword evidence="2" id="KW-1133">Transmembrane helix</keyword>
<gene>
    <name evidence="3" type="ORF">Glove_138g25</name>
</gene>
<comment type="caution">
    <text evidence="3">The sequence shown here is derived from an EMBL/GenBank/DDBJ whole genome shotgun (WGS) entry which is preliminary data.</text>
</comment>
<keyword evidence="2" id="KW-0472">Membrane</keyword>
<evidence type="ECO:0000256" key="1">
    <source>
        <dbReference type="SAM" id="MobiDB-lite"/>
    </source>
</evidence>
<dbReference type="Proteomes" id="UP000266861">
    <property type="component" value="Unassembled WGS sequence"/>
</dbReference>
<keyword evidence="4" id="KW-1185">Reference proteome</keyword>
<evidence type="ECO:0000313" key="4">
    <source>
        <dbReference type="Proteomes" id="UP000266861"/>
    </source>
</evidence>
<dbReference type="EMBL" id="PQFF01000129">
    <property type="protein sequence ID" value="RHZ80224.1"/>
    <property type="molecule type" value="Genomic_DNA"/>
</dbReference>
<name>A0A397J4S4_9GLOM</name>
<evidence type="ECO:0000256" key="2">
    <source>
        <dbReference type="SAM" id="Phobius"/>
    </source>
</evidence>
<feature type="transmembrane region" description="Helical" evidence="2">
    <location>
        <begin position="12"/>
        <end position="32"/>
    </location>
</feature>
<feature type="region of interest" description="Disordered" evidence="1">
    <location>
        <begin position="41"/>
        <end position="65"/>
    </location>
</feature>
<protein>
    <submittedName>
        <fullName evidence="3">Uncharacterized protein</fullName>
    </submittedName>
</protein>